<evidence type="ECO:0000313" key="5">
    <source>
        <dbReference type="Proteomes" id="UP000321224"/>
    </source>
</evidence>
<comment type="caution">
    <text evidence="2">The sequence shown here is derived from an EMBL/GenBank/DDBJ whole genome shotgun (WGS) entry which is preliminary data.</text>
</comment>
<evidence type="ECO:0000313" key="3">
    <source>
        <dbReference type="EMBL" id="SDD65986.1"/>
    </source>
</evidence>
<sequence>MSGELADVARRLRGLEKWWRPSEEGGIRQCLEEADALPARQAEAREAQRAAQDELARLSPDGTPATQARWRELQGTVTAQARVLRELDAEEAALLAALSVELWWARTTAWNEGVARINAMEATQH</sequence>
<proteinExistence type="predicted"/>
<feature type="region of interest" description="Disordered" evidence="1">
    <location>
        <begin position="39"/>
        <end position="65"/>
    </location>
</feature>
<evidence type="ECO:0000256" key="1">
    <source>
        <dbReference type="SAM" id="MobiDB-lite"/>
    </source>
</evidence>
<dbReference type="Proteomes" id="UP000321224">
    <property type="component" value="Unassembled WGS sequence"/>
</dbReference>
<dbReference type="RefSeq" id="WP_090487533.1">
    <property type="nucleotide sequence ID" value="NZ_BJVY01000107.1"/>
</dbReference>
<evidence type="ECO:0000313" key="4">
    <source>
        <dbReference type="Proteomes" id="UP000198717"/>
    </source>
</evidence>
<keyword evidence="4" id="KW-1185">Reference proteome</keyword>
<feature type="compositionally biased region" description="Basic and acidic residues" evidence="1">
    <location>
        <begin position="42"/>
        <end position="56"/>
    </location>
</feature>
<dbReference type="AlphaFoldDB" id="A0A511HPY6"/>
<organism evidence="2 5">
    <name type="scientific">Myxococcus virescens</name>
    <dbReference type="NCBI Taxonomy" id="83456"/>
    <lineage>
        <taxon>Bacteria</taxon>
        <taxon>Pseudomonadati</taxon>
        <taxon>Myxococcota</taxon>
        <taxon>Myxococcia</taxon>
        <taxon>Myxococcales</taxon>
        <taxon>Cystobacterineae</taxon>
        <taxon>Myxococcaceae</taxon>
        <taxon>Myxococcus</taxon>
    </lineage>
</organism>
<gene>
    <name evidence="2" type="ORF">MVI01_74440</name>
    <name evidence="3" type="ORF">SAMN04488504_102165</name>
</gene>
<reference evidence="2 5" key="2">
    <citation type="submission" date="2019-07" db="EMBL/GenBank/DDBJ databases">
        <title>Whole genome shotgun sequence of Myxococcus virescens NBRC 100334.</title>
        <authorList>
            <person name="Hosoyama A."/>
            <person name="Uohara A."/>
            <person name="Ohji S."/>
            <person name="Ichikawa N."/>
        </authorList>
    </citation>
    <scope>NUCLEOTIDE SEQUENCE [LARGE SCALE GENOMIC DNA]</scope>
    <source>
        <strain evidence="2 5">NBRC 100334</strain>
    </source>
</reference>
<accession>A0A511HPY6</accession>
<name>A0A511HPY6_9BACT</name>
<dbReference type="EMBL" id="BJVY01000107">
    <property type="protein sequence ID" value="GEL75660.1"/>
    <property type="molecule type" value="Genomic_DNA"/>
</dbReference>
<dbReference type="Proteomes" id="UP000198717">
    <property type="component" value="Unassembled WGS sequence"/>
</dbReference>
<reference evidence="3 4" key="1">
    <citation type="submission" date="2016-10" db="EMBL/GenBank/DDBJ databases">
        <authorList>
            <person name="Varghese N."/>
            <person name="Submissions S."/>
        </authorList>
    </citation>
    <scope>NUCLEOTIDE SEQUENCE [LARGE SCALE GENOMIC DNA]</scope>
    <source>
        <strain evidence="3 4">DSM 2260</strain>
    </source>
</reference>
<evidence type="ECO:0000313" key="2">
    <source>
        <dbReference type="EMBL" id="GEL75660.1"/>
    </source>
</evidence>
<protein>
    <submittedName>
        <fullName evidence="2">Uncharacterized protein</fullName>
    </submittedName>
</protein>
<dbReference type="EMBL" id="FNAJ01000002">
    <property type="protein sequence ID" value="SDD65986.1"/>
    <property type="molecule type" value="Genomic_DNA"/>
</dbReference>